<evidence type="ECO:0000313" key="3">
    <source>
        <dbReference type="Proteomes" id="UP000286402"/>
    </source>
</evidence>
<sequence length="75" mass="8213">MLSSANIDFSGILIDLIMIVFFGFGTIYTLTVGIVHIVKKKTRTAGYYFLSFFLSGLIGLLIAGLLAFLWAMSLS</sequence>
<keyword evidence="1" id="KW-1133">Transmembrane helix</keyword>
<dbReference type="Proteomes" id="UP000286402">
    <property type="component" value="Unassembled WGS sequence"/>
</dbReference>
<comment type="caution">
    <text evidence="2">The sequence shown here is derived from an EMBL/GenBank/DDBJ whole genome shotgun (WGS) entry which is preliminary data.</text>
</comment>
<gene>
    <name evidence="2" type="ORF">BCY89_08580</name>
</gene>
<dbReference type="RefSeq" id="WP_120334747.1">
    <property type="nucleotide sequence ID" value="NZ_DAIRPU010000012.1"/>
</dbReference>
<proteinExistence type="predicted"/>
<reference evidence="2 3" key="1">
    <citation type="submission" date="2016-07" db="EMBL/GenBank/DDBJ databases">
        <title>Genome analysis of Sphingobacterium siyangense T12B17.</title>
        <authorList>
            <person name="Xu D."/>
            <person name="Su Y."/>
            <person name="Zheng S."/>
        </authorList>
    </citation>
    <scope>NUCLEOTIDE SEQUENCE [LARGE SCALE GENOMIC DNA]</scope>
    <source>
        <strain evidence="2 3">T12B17</strain>
    </source>
</reference>
<keyword evidence="3" id="KW-1185">Reference proteome</keyword>
<feature type="transmembrane region" description="Helical" evidence="1">
    <location>
        <begin position="47"/>
        <end position="72"/>
    </location>
</feature>
<dbReference type="AlphaFoldDB" id="A0A420FPY8"/>
<keyword evidence="1" id="KW-0812">Transmembrane</keyword>
<accession>A0A420FPY8</accession>
<feature type="transmembrane region" description="Helical" evidence="1">
    <location>
        <begin position="12"/>
        <end position="35"/>
    </location>
</feature>
<keyword evidence="1" id="KW-0472">Membrane</keyword>
<evidence type="ECO:0000313" key="2">
    <source>
        <dbReference type="EMBL" id="RKF34995.1"/>
    </source>
</evidence>
<evidence type="ECO:0000256" key="1">
    <source>
        <dbReference type="SAM" id="Phobius"/>
    </source>
</evidence>
<organism evidence="2 3">
    <name type="scientific">Sphingobacterium siyangense</name>
    <dbReference type="NCBI Taxonomy" id="459529"/>
    <lineage>
        <taxon>Bacteria</taxon>
        <taxon>Pseudomonadati</taxon>
        <taxon>Bacteroidota</taxon>
        <taxon>Sphingobacteriia</taxon>
        <taxon>Sphingobacteriales</taxon>
        <taxon>Sphingobacteriaceae</taxon>
        <taxon>Sphingobacterium</taxon>
    </lineage>
</organism>
<name>A0A420FPY8_9SPHI</name>
<dbReference type="EMBL" id="MCAQ01000023">
    <property type="protein sequence ID" value="RKF34995.1"/>
    <property type="molecule type" value="Genomic_DNA"/>
</dbReference>
<protein>
    <submittedName>
        <fullName evidence="2">Uncharacterized protein</fullName>
    </submittedName>
</protein>